<dbReference type="InterPro" id="IPR013083">
    <property type="entry name" value="Znf_RING/FYVE/PHD"/>
</dbReference>
<keyword evidence="9" id="KW-1185">Reference proteome</keyword>
<dbReference type="OrthoDB" id="306803at2759"/>
<dbReference type="AlphaFoldDB" id="A0E2B2"/>
<dbReference type="PANTHER" id="PTHR47156:SF10">
    <property type="entry name" value="E3 UBIQUITIN-PROTEIN LIGASE TRIM-21-RELATED"/>
    <property type="match status" value="1"/>
</dbReference>
<feature type="domain" description="RING-type" evidence="7">
    <location>
        <begin position="9"/>
        <end position="51"/>
    </location>
</feature>
<dbReference type="Gene3D" id="3.80.10.10">
    <property type="entry name" value="Ribonuclease Inhibitor"/>
    <property type="match status" value="1"/>
</dbReference>
<dbReference type="InterPro" id="IPR052667">
    <property type="entry name" value="E3_ubiquitin-ligase_RING"/>
</dbReference>
<accession>A0E2B2</accession>
<keyword evidence="3" id="KW-0862">Zinc</keyword>
<dbReference type="InterPro" id="IPR001841">
    <property type="entry name" value="Znf_RING"/>
</dbReference>
<dbReference type="Pfam" id="PF13445">
    <property type="entry name" value="zf-RING_UBOX"/>
    <property type="match status" value="1"/>
</dbReference>
<dbReference type="KEGG" id="ptm:GSPATT00022601001"/>
<dbReference type="SMART" id="SM00184">
    <property type="entry name" value="RING"/>
    <property type="match status" value="1"/>
</dbReference>
<reference evidence="8 9" key="1">
    <citation type="journal article" date="2006" name="Nature">
        <title>Global trends of whole-genome duplications revealed by the ciliate Paramecium tetraurelia.</title>
        <authorList>
            <consortium name="Genoscope"/>
            <person name="Aury J.-M."/>
            <person name="Jaillon O."/>
            <person name="Duret L."/>
            <person name="Noel B."/>
            <person name="Jubin C."/>
            <person name="Porcel B.M."/>
            <person name="Segurens B."/>
            <person name="Daubin V."/>
            <person name="Anthouard V."/>
            <person name="Aiach N."/>
            <person name="Arnaiz O."/>
            <person name="Billaut A."/>
            <person name="Beisson J."/>
            <person name="Blanc I."/>
            <person name="Bouhouche K."/>
            <person name="Camara F."/>
            <person name="Duharcourt S."/>
            <person name="Guigo R."/>
            <person name="Gogendeau D."/>
            <person name="Katinka M."/>
            <person name="Keller A.-M."/>
            <person name="Kissmehl R."/>
            <person name="Klotz C."/>
            <person name="Koll F."/>
            <person name="Le Moue A."/>
            <person name="Lepere C."/>
            <person name="Malinsky S."/>
            <person name="Nowacki M."/>
            <person name="Nowak J.K."/>
            <person name="Plattner H."/>
            <person name="Poulain J."/>
            <person name="Ruiz F."/>
            <person name="Serrano V."/>
            <person name="Zagulski M."/>
            <person name="Dessen P."/>
            <person name="Betermier M."/>
            <person name="Weissenbach J."/>
            <person name="Scarpelli C."/>
            <person name="Schachter V."/>
            <person name="Sperling L."/>
            <person name="Meyer E."/>
            <person name="Cohen J."/>
            <person name="Wincker P."/>
        </authorList>
    </citation>
    <scope>NUCLEOTIDE SEQUENCE [LARGE SCALE GENOMIC DNA]</scope>
    <source>
        <strain evidence="8 9">Stock d4-2</strain>
    </source>
</reference>
<keyword evidence="5" id="KW-0175">Coiled coil</keyword>
<dbReference type="PROSITE" id="PS00518">
    <property type="entry name" value="ZF_RING_1"/>
    <property type="match status" value="1"/>
</dbReference>
<dbReference type="GeneID" id="5042611"/>
<keyword evidence="1" id="KW-0479">Metal-binding</keyword>
<evidence type="ECO:0000256" key="2">
    <source>
        <dbReference type="ARBA" id="ARBA00022771"/>
    </source>
</evidence>
<evidence type="ECO:0000313" key="9">
    <source>
        <dbReference type="Proteomes" id="UP000000600"/>
    </source>
</evidence>
<dbReference type="SUPFAM" id="SSF52047">
    <property type="entry name" value="RNI-like"/>
    <property type="match status" value="1"/>
</dbReference>
<dbReference type="InterPro" id="IPR027370">
    <property type="entry name" value="Znf-RING_euk"/>
</dbReference>
<evidence type="ECO:0000256" key="3">
    <source>
        <dbReference type="ARBA" id="ARBA00022833"/>
    </source>
</evidence>
<dbReference type="SUPFAM" id="SSF57850">
    <property type="entry name" value="RING/U-box"/>
    <property type="match status" value="1"/>
</dbReference>
<dbReference type="InterPro" id="IPR017907">
    <property type="entry name" value="Znf_RING_CS"/>
</dbReference>
<dbReference type="InParanoid" id="A0E2B2"/>
<name>A0E2B2_PARTE</name>
<feature type="coiled-coil region" evidence="5">
    <location>
        <begin position="124"/>
        <end position="184"/>
    </location>
</feature>
<keyword evidence="2 4" id="KW-0863">Zinc-finger</keyword>
<gene>
    <name evidence="8" type="ORF">GSPATT00022601001</name>
</gene>
<dbReference type="PANTHER" id="PTHR47156">
    <property type="entry name" value="PROTEIN CBG20824"/>
    <property type="match status" value="1"/>
</dbReference>
<organism evidence="8 9">
    <name type="scientific">Paramecium tetraurelia</name>
    <dbReference type="NCBI Taxonomy" id="5888"/>
    <lineage>
        <taxon>Eukaryota</taxon>
        <taxon>Sar</taxon>
        <taxon>Alveolata</taxon>
        <taxon>Ciliophora</taxon>
        <taxon>Intramacronucleata</taxon>
        <taxon>Oligohymenophorea</taxon>
        <taxon>Peniculida</taxon>
        <taxon>Parameciidae</taxon>
        <taxon>Paramecium</taxon>
    </lineage>
</organism>
<dbReference type="GO" id="GO:0008270">
    <property type="term" value="F:zinc ion binding"/>
    <property type="evidence" value="ECO:0007669"/>
    <property type="project" value="UniProtKB-KW"/>
</dbReference>
<dbReference type="EMBL" id="CT868654">
    <property type="protein sequence ID" value="CAK89429.1"/>
    <property type="molecule type" value="Genomic_DNA"/>
</dbReference>
<dbReference type="Gene3D" id="3.30.40.10">
    <property type="entry name" value="Zinc/RING finger domain, C3HC4 (zinc finger)"/>
    <property type="match status" value="1"/>
</dbReference>
<dbReference type="InterPro" id="IPR032675">
    <property type="entry name" value="LRR_dom_sf"/>
</dbReference>
<proteinExistence type="predicted"/>
<feature type="compositionally biased region" description="Polar residues" evidence="6">
    <location>
        <begin position="316"/>
        <end position="326"/>
    </location>
</feature>
<dbReference type="OMA" id="IICPDDM"/>
<dbReference type="RefSeq" id="XP_001456826.1">
    <property type="nucleotide sequence ID" value="XM_001456789.1"/>
</dbReference>
<evidence type="ECO:0000256" key="5">
    <source>
        <dbReference type="SAM" id="Coils"/>
    </source>
</evidence>
<dbReference type="Proteomes" id="UP000000600">
    <property type="component" value="Unassembled WGS sequence"/>
</dbReference>
<evidence type="ECO:0000259" key="7">
    <source>
        <dbReference type="PROSITE" id="PS50089"/>
    </source>
</evidence>
<evidence type="ECO:0000256" key="6">
    <source>
        <dbReference type="SAM" id="MobiDB-lite"/>
    </source>
</evidence>
<dbReference type="PROSITE" id="PS50089">
    <property type="entry name" value="ZF_RING_2"/>
    <property type="match status" value="1"/>
</dbReference>
<evidence type="ECO:0000313" key="8">
    <source>
        <dbReference type="EMBL" id="CAK89429.1"/>
    </source>
</evidence>
<evidence type="ECO:0000256" key="1">
    <source>
        <dbReference type="ARBA" id="ARBA00022723"/>
    </source>
</evidence>
<evidence type="ECO:0000256" key="4">
    <source>
        <dbReference type="PROSITE-ProRule" id="PRU00175"/>
    </source>
</evidence>
<sequence length="522" mass="61047">MNTYNPYYCTSCYNVWDQNQCLPKLLDCGHSFCLKCLQRLLKNNRIICPDDMKSFRVDSLHQLATNQELLHPQLQRTLHSSQYDISLENITQSTTRLYTNLPENSVTIKKPLSPHQQHQIPWNREQLQQCHQQLQESHQQFELNQQTYFNEAFRMIFQQKRSLIEQIEQNFSELQMKLRNIESQLLNELNIVALKLEDDIRQMHISTDQKAIAEIKLIQERIQQLLLLSDENLNTKADLVNTLTRQTELIINHFIKQPSFNIQHIITKQMQLKFDLSVYDYLPTFCTLKKYNCDNRNQSQQRRVKTLTESNDYAYTHSNQSLSDNSPKPKGHDNSSQKPFQYSKNAHHLEEPPQQRFNPRELTFGGKGQVSKSRDSKNSRSLSSSKLNEATGIARIQDLLFKGLPIEKLDLTNQNLNDLDLLDLIKLIKKSTSQIEILKLTKNRITDNGFSHLLNLLLKRRDIHTLNLSNNECTEKSIDLIERMIQQLHGKTIYLSNCKLSNLNLLKKRQTSLQSMGVTLFL</sequence>
<dbReference type="HOGENOM" id="CLU_522231_0_0_1"/>
<feature type="region of interest" description="Disordered" evidence="6">
    <location>
        <begin position="316"/>
        <end position="385"/>
    </location>
</feature>
<protein>
    <recommendedName>
        <fullName evidence="7">RING-type domain-containing protein</fullName>
    </recommendedName>
</protein>